<dbReference type="Proteomes" id="UP000199417">
    <property type="component" value="Unassembled WGS sequence"/>
</dbReference>
<proteinExistence type="predicted"/>
<dbReference type="EMBL" id="FNAB01000007">
    <property type="protein sequence ID" value="SDD89546.1"/>
    <property type="molecule type" value="Genomic_DNA"/>
</dbReference>
<reference evidence="1 2" key="1">
    <citation type="submission" date="2016-10" db="EMBL/GenBank/DDBJ databases">
        <authorList>
            <person name="de Groot N.N."/>
        </authorList>
    </citation>
    <scope>NUCLEOTIDE SEQUENCE [LARGE SCALE GENOMIC DNA]</scope>
    <source>
        <strain evidence="1 2">JCM 11308</strain>
    </source>
</reference>
<evidence type="ECO:0000313" key="1">
    <source>
        <dbReference type="EMBL" id="SDD89546.1"/>
    </source>
</evidence>
<dbReference type="AlphaFoldDB" id="A0A1G6YJ18"/>
<accession>A0A1G6YJ18</accession>
<name>A0A1G6YJ18_9NOCA</name>
<keyword evidence="2" id="KW-1185">Reference proteome</keyword>
<organism evidence="1 2">
    <name type="scientific">Rhodococcus tukisamuensis</name>
    <dbReference type="NCBI Taxonomy" id="168276"/>
    <lineage>
        <taxon>Bacteria</taxon>
        <taxon>Bacillati</taxon>
        <taxon>Actinomycetota</taxon>
        <taxon>Actinomycetes</taxon>
        <taxon>Mycobacteriales</taxon>
        <taxon>Nocardiaceae</taxon>
        <taxon>Rhodococcus</taxon>
    </lineage>
</organism>
<gene>
    <name evidence="1" type="ORF">SAMN05444580_107176</name>
</gene>
<protein>
    <submittedName>
        <fullName evidence="1">Uncharacterized protein</fullName>
    </submittedName>
</protein>
<evidence type="ECO:0000313" key="2">
    <source>
        <dbReference type="Proteomes" id="UP000199417"/>
    </source>
</evidence>
<sequence>MSSDIIQSGSDAGSSILGDIKSIIGTLFDFGSSVIGS</sequence>